<dbReference type="Gene3D" id="1.20.1740.10">
    <property type="entry name" value="Amino acid/polyamine transporter I"/>
    <property type="match status" value="1"/>
</dbReference>
<dbReference type="Proteomes" id="UP000050482">
    <property type="component" value="Unassembled WGS sequence"/>
</dbReference>
<accession>A0A0P9CH18</accession>
<dbReference type="AlphaFoldDB" id="A0A0P9CH18"/>
<feature type="transmembrane region" description="Helical" evidence="6">
    <location>
        <begin position="97"/>
        <end position="122"/>
    </location>
</feature>
<evidence type="ECO:0000313" key="7">
    <source>
        <dbReference type="EMBL" id="KPV45048.1"/>
    </source>
</evidence>
<sequence>MNNTEILRPDENTAAAAYQERGTTEKLREGRLHFFRTIAQSVGVQGPTGGAVIGAAILAGISGGGTALVQLIAAIAMGFVAYAFVLFTRGFNSAGSVYGFTGAVVGPIFGFLSAWSLMLVYINFAGGVYASVADEAQPAFAAIGLHLPWQIYAFVAFVLVVLFAYLDIKTSSTIILVLEGVSMLLVTIVCIVILAKGGYHGHAFSSAPFRPNGASLATLGLGIVYSFSAFSGFESAATLGEESARPRKMIPMAVAVSLIVVAIFEIGVAYVVTNAFPNTKLLAASPVPLVSVTNQFVAPWVGTLVNFGAVVSSFGAALACVNGGTRMLFALGRDGIGPKMLKRVSKRTGSPVGALVVVSIVSLAFLVGFLHDKATDAVGIILTYGADLILAAYALVLIAAVIYTVKRRMSPIKTLVLVIGLAFLVYVVKDTFIPFPAAPYNWDAYGALATLVIGLAIPLLSRRIRNNLRRSPLLKVGAMQLLKRESQRS</sequence>
<dbReference type="RefSeq" id="WP_054967903.1">
    <property type="nucleotide sequence ID" value="NZ_LJCO01000015.1"/>
</dbReference>
<feature type="transmembrane region" description="Helical" evidence="6">
    <location>
        <begin position="38"/>
        <end position="61"/>
    </location>
</feature>
<comment type="caution">
    <text evidence="7">The sequence shown here is derived from an EMBL/GenBank/DDBJ whole genome shotgun (WGS) entry which is preliminary data.</text>
</comment>
<keyword evidence="5 6" id="KW-0472">Membrane</keyword>
<protein>
    <recommendedName>
        <fullName evidence="9">Amino acid permease</fullName>
    </recommendedName>
</protein>
<feature type="transmembrane region" description="Helical" evidence="6">
    <location>
        <begin position="215"/>
        <end position="237"/>
    </location>
</feature>
<dbReference type="GO" id="GO:0005886">
    <property type="term" value="C:plasma membrane"/>
    <property type="evidence" value="ECO:0007669"/>
    <property type="project" value="UniProtKB-SubCell"/>
</dbReference>
<dbReference type="PANTHER" id="PTHR42770">
    <property type="entry name" value="AMINO ACID TRANSPORTER-RELATED"/>
    <property type="match status" value="1"/>
</dbReference>
<proteinExistence type="predicted"/>
<dbReference type="EMBL" id="LJCO01000015">
    <property type="protein sequence ID" value="KPV45048.1"/>
    <property type="molecule type" value="Genomic_DNA"/>
</dbReference>
<feature type="transmembrane region" description="Helical" evidence="6">
    <location>
        <begin position="377"/>
        <end position="403"/>
    </location>
</feature>
<gene>
    <name evidence="7" type="ORF">AN477_04060</name>
</gene>
<dbReference type="STRING" id="471514.AN477_04060"/>
<evidence type="ECO:0000256" key="2">
    <source>
        <dbReference type="ARBA" id="ARBA00022475"/>
    </source>
</evidence>
<dbReference type="PANTHER" id="PTHR42770:SF7">
    <property type="entry name" value="MEMBRANE PROTEIN"/>
    <property type="match status" value="1"/>
</dbReference>
<dbReference type="InterPro" id="IPR050367">
    <property type="entry name" value="APC_superfamily"/>
</dbReference>
<evidence type="ECO:0000256" key="5">
    <source>
        <dbReference type="ARBA" id="ARBA00023136"/>
    </source>
</evidence>
<name>A0A0P9CH18_9BACL</name>
<feature type="transmembrane region" description="Helical" evidence="6">
    <location>
        <begin position="249"/>
        <end position="272"/>
    </location>
</feature>
<feature type="transmembrane region" description="Helical" evidence="6">
    <location>
        <begin position="67"/>
        <end position="85"/>
    </location>
</feature>
<dbReference type="GO" id="GO:0022857">
    <property type="term" value="F:transmembrane transporter activity"/>
    <property type="evidence" value="ECO:0007669"/>
    <property type="project" value="InterPro"/>
</dbReference>
<keyword evidence="2" id="KW-1003">Cell membrane</keyword>
<comment type="subcellular location">
    <subcellularLocation>
        <location evidence="1">Cell membrane</location>
        <topology evidence="1">Multi-pass membrane protein</topology>
    </subcellularLocation>
</comment>
<reference evidence="7 8" key="1">
    <citation type="submission" date="2015-09" db="EMBL/GenBank/DDBJ databases">
        <title>Draft genome sequence of Alicyclobacillus ferrooxydans DSM 22381.</title>
        <authorList>
            <person name="Hemp J."/>
        </authorList>
    </citation>
    <scope>NUCLEOTIDE SEQUENCE [LARGE SCALE GENOMIC DNA]</scope>
    <source>
        <strain evidence="7 8">TC-34</strain>
    </source>
</reference>
<evidence type="ECO:0008006" key="9">
    <source>
        <dbReference type="Google" id="ProtNLM"/>
    </source>
</evidence>
<feature type="transmembrane region" description="Helical" evidence="6">
    <location>
        <begin position="307"/>
        <end position="331"/>
    </location>
</feature>
<feature type="transmembrane region" description="Helical" evidence="6">
    <location>
        <begin position="149"/>
        <end position="166"/>
    </location>
</feature>
<organism evidence="7 8">
    <name type="scientific">Alicyclobacillus ferrooxydans</name>
    <dbReference type="NCBI Taxonomy" id="471514"/>
    <lineage>
        <taxon>Bacteria</taxon>
        <taxon>Bacillati</taxon>
        <taxon>Bacillota</taxon>
        <taxon>Bacilli</taxon>
        <taxon>Bacillales</taxon>
        <taxon>Alicyclobacillaceae</taxon>
        <taxon>Alicyclobacillus</taxon>
    </lineage>
</organism>
<dbReference type="PATRIC" id="fig|471514.4.peg.4048"/>
<evidence type="ECO:0000256" key="6">
    <source>
        <dbReference type="SAM" id="Phobius"/>
    </source>
</evidence>
<feature type="transmembrane region" description="Helical" evidence="6">
    <location>
        <begin position="352"/>
        <end position="371"/>
    </location>
</feature>
<dbReference type="InterPro" id="IPR002293">
    <property type="entry name" value="AA/rel_permease1"/>
</dbReference>
<feature type="transmembrane region" description="Helical" evidence="6">
    <location>
        <begin position="173"/>
        <end position="195"/>
    </location>
</feature>
<evidence type="ECO:0000256" key="1">
    <source>
        <dbReference type="ARBA" id="ARBA00004651"/>
    </source>
</evidence>
<keyword evidence="4 6" id="KW-1133">Transmembrane helix</keyword>
<dbReference type="Pfam" id="PF13520">
    <property type="entry name" value="AA_permease_2"/>
    <property type="match status" value="1"/>
</dbReference>
<keyword evidence="8" id="KW-1185">Reference proteome</keyword>
<evidence type="ECO:0000313" key="8">
    <source>
        <dbReference type="Proteomes" id="UP000050482"/>
    </source>
</evidence>
<keyword evidence="3 6" id="KW-0812">Transmembrane</keyword>
<feature type="transmembrane region" description="Helical" evidence="6">
    <location>
        <begin position="415"/>
        <end position="438"/>
    </location>
</feature>
<evidence type="ECO:0000256" key="4">
    <source>
        <dbReference type="ARBA" id="ARBA00022989"/>
    </source>
</evidence>
<evidence type="ECO:0000256" key="3">
    <source>
        <dbReference type="ARBA" id="ARBA00022692"/>
    </source>
</evidence>
<dbReference type="PIRSF" id="PIRSF006060">
    <property type="entry name" value="AA_transporter"/>
    <property type="match status" value="1"/>
</dbReference>
<feature type="transmembrane region" description="Helical" evidence="6">
    <location>
        <begin position="444"/>
        <end position="461"/>
    </location>
</feature>